<dbReference type="EMBL" id="CAJVPY010029456">
    <property type="protein sequence ID" value="CAG8794201.1"/>
    <property type="molecule type" value="Genomic_DNA"/>
</dbReference>
<comment type="caution">
    <text evidence="1">The sequence shown here is derived from an EMBL/GenBank/DDBJ whole genome shotgun (WGS) entry which is preliminary data.</text>
</comment>
<evidence type="ECO:0000313" key="1">
    <source>
        <dbReference type="EMBL" id="CAG8794201.1"/>
    </source>
</evidence>
<evidence type="ECO:0000313" key="2">
    <source>
        <dbReference type="Proteomes" id="UP000789405"/>
    </source>
</evidence>
<name>A0A9N9P6F4_9GLOM</name>
<accession>A0A9N9P6F4</accession>
<feature type="non-terminal residue" evidence="1">
    <location>
        <position position="41"/>
    </location>
</feature>
<keyword evidence="2" id="KW-1185">Reference proteome</keyword>
<organism evidence="1 2">
    <name type="scientific">Dentiscutata erythropus</name>
    <dbReference type="NCBI Taxonomy" id="1348616"/>
    <lineage>
        <taxon>Eukaryota</taxon>
        <taxon>Fungi</taxon>
        <taxon>Fungi incertae sedis</taxon>
        <taxon>Mucoromycota</taxon>
        <taxon>Glomeromycotina</taxon>
        <taxon>Glomeromycetes</taxon>
        <taxon>Diversisporales</taxon>
        <taxon>Gigasporaceae</taxon>
        <taxon>Dentiscutata</taxon>
    </lineage>
</organism>
<gene>
    <name evidence="1" type="ORF">DERYTH_LOCUS22018</name>
</gene>
<feature type="non-terminal residue" evidence="1">
    <location>
        <position position="1"/>
    </location>
</feature>
<dbReference type="AlphaFoldDB" id="A0A9N9P6F4"/>
<reference evidence="1" key="1">
    <citation type="submission" date="2021-06" db="EMBL/GenBank/DDBJ databases">
        <authorList>
            <person name="Kallberg Y."/>
            <person name="Tangrot J."/>
            <person name="Rosling A."/>
        </authorList>
    </citation>
    <scope>NUCLEOTIDE SEQUENCE</scope>
    <source>
        <strain evidence="1">MA453B</strain>
    </source>
</reference>
<sequence length="41" mass="4833">NDLDEKGFAHYINKAKNQLRLLCSLVRDLNIRISESEFQIQ</sequence>
<proteinExistence type="predicted"/>
<dbReference type="Proteomes" id="UP000789405">
    <property type="component" value="Unassembled WGS sequence"/>
</dbReference>
<protein>
    <submittedName>
        <fullName evidence="1">27637_t:CDS:1</fullName>
    </submittedName>
</protein>